<feature type="transmembrane region" description="Helical" evidence="10">
    <location>
        <begin position="108"/>
        <end position="131"/>
    </location>
</feature>
<evidence type="ECO:0000256" key="3">
    <source>
        <dbReference type="ARBA" id="ARBA00007244"/>
    </source>
</evidence>
<dbReference type="InterPro" id="IPR000701">
    <property type="entry name" value="SuccDH_FuR_B_TM-su"/>
</dbReference>
<dbReference type="GO" id="GO:0016020">
    <property type="term" value="C:membrane"/>
    <property type="evidence" value="ECO:0007669"/>
    <property type="project" value="UniProtKB-SubCell"/>
</dbReference>
<dbReference type="Pfam" id="PF01127">
    <property type="entry name" value="Sdh_cyt"/>
    <property type="match status" value="1"/>
</dbReference>
<evidence type="ECO:0000313" key="12">
    <source>
        <dbReference type="Proteomes" id="UP000294911"/>
    </source>
</evidence>
<dbReference type="NCBIfam" id="TIGR02970">
    <property type="entry name" value="succ_dehyd_cytB"/>
    <property type="match status" value="1"/>
</dbReference>
<dbReference type="InterPro" id="IPR034804">
    <property type="entry name" value="SQR/QFR_C/D"/>
</dbReference>
<keyword evidence="9 10" id="KW-0472">Membrane</keyword>
<feature type="transmembrane region" description="Helical" evidence="10">
    <location>
        <begin position="6"/>
        <end position="27"/>
    </location>
</feature>
<dbReference type="GO" id="GO:0006099">
    <property type="term" value="P:tricarboxylic acid cycle"/>
    <property type="evidence" value="ECO:0007669"/>
    <property type="project" value="InterPro"/>
</dbReference>
<evidence type="ECO:0000256" key="4">
    <source>
        <dbReference type="ARBA" id="ARBA00022617"/>
    </source>
</evidence>
<evidence type="ECO:0000256" key="7">
    <source>
        <dbReference type="ARBA" id="ARBA00022989"/>
    </source>
</evidence>
<evidence type="ECO:0000256" key="9">
    <source>
        <dbReference type="ARBA" id="ARBA00023136"/>
    </source>
</evidence>
<evidence type="ECO:0000256" key="2">
    <source>
        <dbReference type="ARBA" id="ARBA00004370"/>
    </source>
</evidence>
<evidence type="ECO:0000256" key="8">
    <source>
        <dbReference type="ARBA" id="ARBA00023004"/>
    </source>
</evidence>
<sequence>MSLPQFLFFCVFALVAVAIMAFGWYVVRAARVDDGGEYPSRRLLARLARPGADRAELQRWAFYLHRISGVGLFMFLVMHVGDVSLYAISRELYDEVHQVYGTTPMRVVEVLLLFGLLFHALNGLRLIVVDIADLGLRAATRGLYLVAGLTLVAGSAGGAVIMWPVFG</sequence>
<dbReference type="PANTHER" id="PTHR41910">
    <property type="entry name" value="SUCCINATE DEHYDROGENASE 2 MEMBRANE SUBUNIT SDHC"/>
    <property type="match status" value="1"/>
</dbReference>
<dbReference type="InterPro" id="IPR014314">
    <property type="entry name" value="Succ_DH_cytb556"/>
</dbReference>
<comment type="caution">
    <text evidence="11">The sequence shown here is derived from an EMBL/GenBank/DDBJ whole genome shotgun (WGS) entry which is preliminary data.</text>
</comment>
<evidence type="ECO:0000256" key="5">
    <source>
        <dbReference type="ARBA" id="ARBA00022692"/>
    </source>
</evidence>
<keyword evidence="12" id="KW-1185">Reference proteome</keyword>
<evidence type="ECO:0000313" key="11">
    <source>
        <dbReference type="EMBL" id="TCP44718.1"/>
    </source>
</evidence>
<dbReference type="RefSeq" id="WP_132880330.1">
    <property type="nucleotide sequence ID" value="NZ_SLXQ01000019.1"/>
</dbReference>
<dbReference type="OrthoDB" id="276905at2"/>
<evidence type="ECO:0000256" key="1">
    <source>
        <dbReference type="ARBA" id="ARBA00001971"/>
    </source>
</evidence>
<comment type="similarity">
    <text evidence="3">Belongs to the cytochrome b560 family.</text>
</comment>
<protein>
    <submittedName>
        <fullName evidence="11">Succinate dehydrogenase subunit C</fullName>
    </submittedName>
</protein>
<keyword evidence="8" id="KW-0408">Iron</keyword>
<dbReference type="Gene3D" id="1.20.1300.10">
    <property type="entry name" value="Fumarate reductase/succinate dehydrogenase, transmembrane subunit"/>
    <property type="match status" value="1"/>
</dbReference>
<evidence type="ECO:0000256" key="6">
    <source>
        <dbReference type="ARBA" id="ARBA00022723"/>
    </source>
</evidence>
<dbReference type="InterPro" id="IPR039023">
    <property type="entry name" value="SdhC_prok"/>
</dbReference>
<keyword evidence="7 10" id="KW-1133">Transmembrane helix</keyword>
<dbReference type="PANTHER" id="PTHR41910:SF1">
    <property type="entry name" value="SUCCINATE DEHYDROGENASE HYDROPHOBIC MEMBRANE ANCHOR SUBUNIT"/>
    <property type="match status" value="1"/>
</dbReference>
<evidence type="ECO:0000256" key="10">
    <source>
        <dbReference type="SAM" id="Phobius"/>
    </source>
</evidence>
<keyword evidence="5 10" id="KW-0812">Transmembrane</keyword>
<dbReference type="SUPFAM" id="SSF81343">
    <property type="entry name" value="Fumarate reductase respiratory complex transmembrane subunits"/>
    <property type="match status" value="1"/>
</dbReference>
<organism evidence="11 12">
    <name type="scientific">Tamaricihabitans halophyticus</name>
    <dbReference type="NCBI Taxonomy" id="1262583"/>
    <lineage>
        <taxon>Bacteria</taxon>
        <taxon>Bacillati</taxon>
        <taxon>Actinomycetota</taxon>
        <taxon>Actinomycetes</taxon>
        <taxon>Pseudonocardiales</taxon>
        <taxon>Pseudonocardiaceae</taxon>
        <taxon>Tamaricihabitans</taxon>
    </lineage>
</organism>
<feature type="transmembrane region" description="Helical" evidence="10">
    <location>
        <begin position="143"/>
        <end position="166"/>
    </location>
</feature>
<dbReference type="GO" id="GO:0009055">
    <property type="term" value="F:electron transfer activity"/>
    <property type="evidence" value="ECO:0007669"/>
    <property type="project" value="InterPro"/>
</dbReference>
<gene>
    <name evidence="11" type="ORF">EV191_1193</name>
</gene>
<reference evidence="11 12" key="1">
    <citation type="submission" date="2019-03" db="EMBL/GenBank/DDBJ databases">
        <title>Genomic Encyclopedia of Type Strains, Phase IV (KMG-IV): sequencing the most valuable type-strain genomes for metagenomic binning, comparative biology and taxonomic classification.</title>
        <authorList>
            <person name="Goeker M."/>
        </authorList>
    </citation>
    <scope>NUCLEOTIDE SEQUENCE [LARGE SCALE GENOMIC DNA]</scope>
    <source>
        <strain evidence="11 12">DSM 45765</strain>
    </source>
</reference>
<comment type="cofactor">
    <cofactor evidence="1">
        <name>heme</name>
        <dbReference type="ChEBI" id="CHEBI:30413"/>
    </cofactor>
</comment>
<dbReference type="EMBL" id="SLXQ01000019">
    <property type="protein sequence ID" value="TCP44718.1"/>
    <property type="molecule type" value="Genomic_DNA"/>
</dbReference>
<dbReference type="GO" id="GO:0046872">
    <property type="term" value="F:metal ion binding"/>
    <property type="evidence" value="ECO:0007669"/>
    <property type="project" value="UniProtKB-KW"/>
</dbReference>
<comment type="subcellular location">
    <subcellularLocation>
        <location evidence="2">Membrane</location>
    </subcellularLocation>
</comment>
<feature type="transmembrane region" description="Helical" evidence="10">
    <location>
        <begin position="67"/>
        <end position="88"/>
    </location>
</feature>
<keyword evidence="4" id="KW-0349">Heme</keyword>
<dbReference type="AlphaFoldDB" id="A0A4R2Q9J5"/>
<name>A0A4R2Q9J5_9PSEU</name>
<accession>A0A4R2Q9J5</accession>
<keyword evidence="6" id="KW-0479">Metal-binding</keyword>
<proteinExistence type="inferred from homology"/>
<dbReference type="Proteomes" id="UP000294911">
    <property type="component" value="Unassembled WGS sequence"/>
</dbReference>